<dbReference type="AlphaFoldDB" id="A0A248VZ21"/>
<reference evidence="1 2" key="1">
    <citation type="submission" date="2017-08" db="EMBL/GenBank/DDBJ databases">
        <title>Identification and genetic characteristics of simultaneous BTEX- and naphthalene-degrading Paraburkholderia sp. BN5 isolated from petroleum-contaminated soil.</title>
        <authorList>
            <person name="Lee Y."/>
            <person name="Jeon C.O."/>
        </authorList>
    </citation>
    <scope>NUCLEOTIDE SEQUENCE [LARGE SCALE GENOMIC DNA]</scope>
    <source>
        <strain evidence="1 2">BN5</strain>
        <plasmid evidence="1 2">pBN3</plasmid>
    </source>
</reference>
<keyword evidence="1" id="KW-0614">Plasmid</keyword>
<organism evidence="1 2">
    <name type="scientific">Paraburkholderia aromaticivorans</name>
    <dbReference type="NCBI Taxonomy" id="2026199"/>
    <lineage>
        <taxon>Bacteria</taxon>
        <taxon>Pseudomonadati</taxon>
        <taxon>Pseudomonadota</taxon>
        <taxon>Betaproteobacteria</taxon>
        <taxon>Burkholderiales</taxon>
        <taxon>Burkholderiaceae</taxon>
        <taxon>Paraburkholderia</taxon>
    </lineage>
</organism>
<dbReference type="RefSeq" id="WP_095423923.1">
    <property type="nucleotide sequence ID" value="NZ_CP022993.1"/>
</dbReference>
<dbReference type="KEGG" id="parb:CJU94_39570"/>
<keyword evidence="2" id="KW-1185">Reference proteome</keyword>
<evidence type="ECO:0000313" key="1">
    <source>
        <dbReference type="EMBL" id="ASW04244.1"/>
    </source>
</evidence>
<dbReference type="EMBL" id="CP022993">
    <property type="protein sequence ID" value="ASW04244.1"/>
    <property type="molecule type" value="Genomic_DNA"/>
</dbReference>
<protein>
    <submittedName>
        <fullName evidence="1">Uncharacterized protein</fullName>
    </submittedName>
</protein>
<proteinExistence type="predicted"/>
<dbReference type="OrthoDB" id="9771118at2"/>
<geneLocation type="plasmid" evidence="1 2">
    <name>pBN3</name>
</geneLocation>
<name>A0A248VZ21_9BURK</name>
<gene>
    <name evidence="1" type="ORF">CJU94_39570</name>
</gene>
<dbReference type="Proteomes" id="UP000215158">
    <property type="component" value="Plasmid pBN3"/>
</dbReference>
<accession>A0A248VZ21</accession>
<sequence length="139" mass="15174">MATQDTPTNDRATVDQMTQARTLCGYNPFLLAELEEFLNRQPSRAQMYEFIEDLRNPTRQKARFDANILRVCKLVGIDEPTAAEKLLALQIGLQQEQNAALALIASRLGSHGTGSDSGQSQSVFGPLLTGMLLGAVVSH</sequence>
<evidence type="ECO:0000313" key="2">
    <source>
        <dbReference type="Proteomes" id="UP000215158"/>
    </source>
</evidence>